<gene>
    <name evidence="1" type="ORF">MNB_SV-6-1022</name>
</gene>
<evidence type="ECO:0000313" key="1">
    <source>
        <dbReference type="EMBL" id="SFV61780.1"/>
    </source>
</evidence>
<reference evidence="1" key="1">
    <citation type="submission" date="2016-10" db="EMBL/GenBank/DDBJ databases">
        <authorList>
            <person name="de Groot N.N."/>
        </authorList>
    </citation>
    <scope>NUCLEOTIDE SEQUENCE</scope>
</reference>
<dbReference type="AlphaFoldDB" id="A0A1W1C7E3"/>
<dbReference type="EMBL" id="FPHC01000064">
    <property type="protein sequence ID" value="SFV61780.1"/>
    <property type="molecule type" value="Genomic_DNA"/>
</dbReference>
<name>A0A1W1C7E3_9ZZZZ</name>
<organism evidence="1">
    <name type="scientific">hydrothermal vent metagenome</name>
    <dbReference type="NCBI Taxonomy" id="652676"/>
    <lineage>
        <taxon>unclassified sequences</taxon>
        <taxon>metagenomes</taxon>
        <taxon>ecological metagenomes</taxon>
    </lineage>
</organism>
<protein>
    <submittedName>
        <fullName evidence="1">Uncharacterized protein</fullName>
    </submittedName>
</protein>
<proteinExistence type="predicted"/>
<accession>A0A1W1C7E3</accession>
<sequence>MKVCLSASGSSTLLDTIFLQSHHCSAKMSESISKTLKNLF</sequence>